<dbReference type="PANTHER" id="PTHR42837:SF2">
    <property type="entry name" value="MEMBRANE METALLOPROTEASE ARASP2, CHLOROPLASTIC-RELATED"/>
    <property type="match status" value="1"/>
</dbReference>
<dbReference type="SMART" id="SM00228">
    <property type="entry name" value="PDZ"/>
    <property type="match status" value="1"/>
</dbReference>
<protein>
    <recommendedName>
        <fullName evidence="11">Zinc metalloprotease</fullName>
        <ecNumber evidence="11">3.4.24.-</ecNumber>
    </recommendedName>
</protein>
<evidence type="ECO:0000313" key="13">
    <source>
        <dbReference type="EMBL" id="PIT92384.1"/>
    </source>
</evidence>
<evidence type="ECO:0000256" key="2">
    <source>
        <dbReference type="ARBA" id="ARBA00004141"/>
    </source>
</evidence>
<dbReference type="InterPro" id="IPR004387">
    <property type="entry name" value="Pept_M50_Zn"/>
</dbReference>
<feature type="transmembrane region" description="Helical" evidence="11">
    <location>
        <begin position="95"/>
        <end position="119"/>
    </location>
</feature>
<evidence type="ECO:0000256" key="5">
    <source>
        <dbReference type="ARBA" id="ARBA00022692"/>
    </source>
</evidence>
<dbReference type="Proteomes" id="UP000228635">
    <property type="component" value="Unassembled WGS sequence"/>
</dbReference>
<reference evidence="14" key="1">
    <citation type="submission" date="2017-09" db="EMBL/GenBank/DDBJ databases">
        <title>Depth-based differentiation of microbial function through sediment-hosted aquifers and enrichment of novel symbionts in the deep terrestrial subsurface.</title>
        <authorList>
            <person name="Probst A.J."/>
            <person name="Ladd B."/>
            <person name="Jarett J.K."/>
            <person name="Geller-Mcgrath D.E."/>
            <person name="Sieber C.M.K."/>
            <person name="Emerson J.B."/>
            <person name="Anantharaman K."/>
            <person name="Thomas B.C."/>
            <person name="Malmstrom R."/>
            <person name="Stieglmeier M."/>
            <person name="Klingl A."/>
            <person name="Woyke T."/>
            <person name="Ryan C.M."/>
            <person name="Banfield J.F."/>
        </authorList>
    </citation>
    <scope>NUCLEOTIDE SEQUENCE [LARGE SCALE GENOMIC DNA]</scope>
</reference>
<keyword evidence="10 11" id="KW-0472">Membrane</keyword>
<feature type="transmembrane region" description="Helical" evidence="11">
    <location>
        <begin position="262"/>
        <end position="288"/>
    </location>
</feature>
<evidence type="ECO:0000259" key="12">
    <source>
        <dbReference type="SMART" id="SM00228"/>
    </source>
</evidence>
<evidence type="ECO:0000256" key="9">
    <source>
        <dbReference type="ARBA" id="ARBA00023049"/>
    </source>
</evidence>
<dbReference type="NCBIfam" id="TIGR00054">
    <property type="entry name" value="RIP metalloprotease RseP"/>
    <property type="match status" value="1"/>
</dbReference>
<keyword evidence="7 11" id="KW-0862">Zinc</keyword>
<gene>
    <name evidence="13" type="primary">rseP</name>
    <name evidence="13" type="ORF">COU08_02670</name>
</gene>
<keyword evidence="8 11" id="KW-1133">Transmembrane helix</keyword>
<sequence>MTIIVLIVGISLLILIHELGHFLAAKWSGLLVEEFGFGFPPKLFGKKIGETTYTINALPFGGFVRIYGETRLEGEKENPTLKKRSFAHAPFINRVFIIVAGVIMNFLLGWLLLSLLFAVGTKSNAVVITSVMENTPAAEANLQAEDILVGFKTGDELVSFIDQNKGQKAELTIRRGGEEFLVTVTPRTEVPEGEGAVGFTFQETGFERLPLHRAIWEGLKTAGAIIGQVFTAIIALFTRLFTGGEVLKDFVGPVGIYRVAEAAASVGLFWLVNLIALISLNLAVLNIFPFPALDGGRLLFLIIEKIKGSPLSPKFENAVNISGFLLLILLMVVITVKDIVGLF</sequence>
<keyword evidence="9 11" id="KW-0482">Metalloprotease</keyword>
<dbReference type="GO" id="GO:0006508">
    <property type="term" value="P:proteolysis"/>
    <property type="evidence" value="ECO:0007669"/>
    <property type="project" value="UniProtKB-KW"/>
</dbReference>
<keyword evidence="6 11" id="KW-0378">Hydrolase</keyword>
<dbReference type="GO" id="GO:0004222">
    <property type="term" value="F:metalloendopeptidase activity"/>
    <property type="evidence" value="ECO:0007669"/>
    <property type="project" value="InterPro"/>
</dbReference>
<evidence type="ECO:0000256" key="3">
    <source>
        <dbReference type="ARBA" id="ARBA00007931"/>
    </source>
</evidence>
<dbReference type="GO" id="GO:0016020">
    <property type="term" value="C:membrane"/>
    <property type="evidence" value="ECO:0007669"/>
    <property type="project" value="UniProtKB-SubCell"/>
</dbReference>
<keyword evidence="11" id="KW-0479">Metal-binding</keyword>
<dbReference type="Pfam" id="PF02163">
    <property type="entry name" value="Peptidase_M50"/>
    <property type="match status" value="1"/>
</dbReference>
<dbReference type="PANTHER" id="PTHR42837">
    <property type="entry name" value="REGULATOR OF SIGMA-E PROTEASE RSEP"/>
    <property type="match status" value="1"/>
</dbReference>
<dbReference type="AlphaFoldDB" id="A0A2M6WI32"/>
<dbReference type="CDD" id="cd06163">
    <property type="entry name" value="S2P-M50_PDZ_RseP-like"/>
    <property type="match status" value="1"/>
</dbReference>
<dbReference type="EMBL" id="PFBA01000024">
    <property type="protein sequence ID" value="PIT92384.1"/>
    <property type="molecule type" value="Genomic_DNA"/>
</dbReference>
<feature type="domain" description="PDZ" evidence="12">
    <location>
        <begin position="109"/>
        <end position="177"/>
    </location>
</feature>
<comment type="caution">
    <text evidence="13">The sequence shown here is derived from an EMBL/GenBank/DDBJ whole genome shotgun (WGS) entry which is preliminary data.</text>
</comment>
<comment type="cofactor">
    <cofactor evidence="1 11">
        <name>Zn(2+)</name>
        <dbReference type="ChEBI" id="CHEBI:29105"/>
    </cofactor>
</comment>
<accession>A0A2M6WI32</accession>
<comment type="similarity">
    <text evidence="3 11">Belongs to the peptidase M50B family.</text>
</comment>
<evidence type="ECO:0000256" key="1">
    <source>
        <dbReference type="ARBA" id="ARBA00001947"/>
    </source>
</evidence>
<dbReference type="SUPFAM" id="SSF50156">
    <property type="entry name" value="PDZ domain-like"/>
    <property type="match status" value="1"/>
</dbReference>
<keyword evidence="4 13" id="KW-0645">Protease</keyword>
<evidence type="ECO:0000256" key="10">
    <source>
        <dbReference type="ARBA" id="ARBA00023136"/>
    </source>
</evidence>
<evidence type="ECO:0000256" key="7">
    <source>
        <dbReference type="ARBA" id="ARBA00022833"/>
    </source>
</evidence>
<name>A0A2M6WI32_9BACT</name>
<dbReference type="Gene3D" id="2.30.42.10">
    <property type="match status" value="1"/>
</dbReference>
<dbReference type="InterPro" id="IPR001478">
    <property type="entry name" value="PDZ"/>
</dbReference>
<dbReference type="EC" id="3.4.24.-" evidence="11"/>
<evidence type="ECO:0000256" key="11">
    <source>
        <dbReference type="RuleBase" id="RU362031"/>
    </source>
</evidence>
<proteinExistence type="inferred from homology"/>
<evidence type="ECO:0000256" key="4">
    <source>
        <dbReference type="ARBA" id="ARBA00022670"/>
    </source>
</evidence>
<feature type="transmembrane region" description="Helical" evidence="11">
    <location>
        <begin position="317"/>
        <end position="336"/>
    </location>
</feature>
<comment type="subcellular location">
    <subcellularLocation>
        <location evidence="2">Membrane</location>
        <topology evidence="2">Multi-pass membrane protein</topology>
    </subcellularLocation>
</comment>
<organism evidence="13 14">
    <name type="scientific">Candidatus Harrisonbacteria bacterium CG10_big_fil_rev_8_21_14_0_10_42_17</name>
    <dbReference type="NCBI Taxonomy" id="1974584"/>
    <lineage>
        <taxon>Bacteria</taxon>
        <taxon>Candidatus Harrisoniibacteriota</taxon>
    </lineage>
</organism>
<evidence type="ECO:0000256" key="6">
    <source>
        <dbReference type="ARBA" id="ARBA00022801"/>
    </source>
</evidence>
<dbReference type="InterPro" id="IPR008915">
    <property type="entry name" value="Peptidase_M50"/>
</dbReference>
<evidence type="ECO:0000256" key="8">
    <source>
        <dbReference type="ARBA" id="ARBA00022989"/>
    </source>
</evidence>
<evidence type="ECO:0000313" key="14">
    <source>
        <dbReference type="Proteomes" id="UP000228635"/>
    </source>
</evidence>
<dbReference type="GO" id="GO:0046872">
    <property type="term" value="F:metal ion binding"/>
    <property type="evidence" value="ECO:0007669"/>
    <property type="project" value="UniProtKB-KW"/>
</dbReference>
<keyword evidence="5 11" id="KW-0812">Transmembrane</keyword>
<dbReference type="InterPro" id="IPR036034">
    <property type="entry name" value="PDZ_sf"/>
</dbReference>